<feature type="active site" description="Charge relay system" evidence="5">
    <location>
        <position position="180"/>
    </location>
</feature>
<comment type="similarity">
    <text evidence="1 5 6">Belongs to the peptidase S8 family.</text>
</comment>
<protein>
    <submittedName>
        <fullName evidence="9">S8 family serine peptidase</fullName>
    </submittedName>
</protein>
<evidence type="ECO:0000313" key="10">
    <source>
        <dbReference type="Proteomes" id="UP001162741"/>
    </source>
</evidence>
<evidence type="ECO:0000256" key="3">
    <source>
        <dbReference type="ARBA" id="ARBA00022801"/>
    </source>
</evidence>
<organism evidence="9 10">
    <name type="scientific">Chitinophaga horti</name>
    <dbReference type="NCBI Taxonomy" id="2920382"/>
    <lineage>
        <taxon>Bacteria</taxon>
        <taxon>Pseudomonadati</taxon>
        <taxon>Bacteroidota</taxon>
        <taxon>Chitinophagia</taxon>
        <taxon>Chitinophagales</taxon>
        <taxon>Chitinophagaceae</taxon>
        <taxon>Chitinophaga</taxon>
    </lineage>
</organism>
<dbReference type="InterPro" id="IPR023828">
    <property type="entry name" value="Peptidase_S8_Ser-AS"/>
</dbReference>
<evidence type="ECO:0000256" key="7">
    <source>
        <dbReference type="SAM" id="SignalP"/>
    </source>
</evidence>
<accession>A0ABY6J0Z6</accession>
<dbReference type="InterPro" id="IPR023827">
    <property type="entry name" value="Peptidase_S8_Asp-AS"/>
</dbReference>
<evidence type="ECO:0000259" key="8">
    <source>
        <dbReference type="Pfam" id="PF00082"/>
    </source>
</evidence>
<dbReference type="PANTHER" id="PTHR43806">
    <property type="entry name" value="PEPTIDASE S8"/>
    <property type="match status" value="1"/>
</dbReference>
<keyword evidence="3 5" id="KW-0378">Hydrolase</keyword>
<feature type="signal peptide" evidence="7">
    <location>
        <begin position="1"/>
        <end position="25"/>
    </location>
</feature>
<evidence type="ECO:0000256" key="6">
    <source>
        <dbReference type="RuleBase" id="RU003355"/>
    </source>
</evidence>
<gene>
    <name evidence="9" type="ORF">MKQ68_17160</name>
</gene>
<evidence type="ECO:0000256" key="4">
    <source>
        <dbReference type="ARBA" id="ARBA00022825"/>
    </source>
</evidence>
<dbReference type="EMBL" id="CP107006">
    <property type="protein sequence ID" value="UYQ91817.1"/>
    <property type="molecule type" value="Genomic_DNA"/>
</dbReference>
<dbReference type="PIRSF" id="PIRSF037903">
    <property type="entry name" value="Subtilisin_rel_GFO_2223"/>
    <property type="match status" value="1"/>
</dbReference>
<name>A0ABY6J0Z6_9BACT</name>
<evidence type="ECO:0000256" key="1">
    <source>
        <dbReference type="ARBA" id="ARBA00011073"/>
    </source>
</evidence>
<dbReference type="InterPro" id="IPR015500">
    <property type="entry name" value="Peptidase_S8_subtilisin-rel"/>
</dbReference>
<reference evidence="9" key="1">
    <citation type="submission" date="2022-10" db="EMBL/GenBank/DDBJ databases">
        <title>Chitinophaga sp. nov., isolated from soil.</title>
        <authorList>
            <person name="Jeon C.O."/>
        </authorList>
    </citation>
    <scope>NUCLEOTIDE SEQUENCE</scope>
    <source>
        <strain evidence="9">R8</strain>
    </source>
</reference>
<evidence type="ECO:0000256" key="5">
    <source>
        <dbReference type="PROSITE-ProRule" id="PRU01240"/>
    </source>
</evidence>
<feature type="domain" description="Peptidase S8/S53" evidence="8">
    <location>
        <begin position="171"/>
        <end position="443"/>
    </location>
</feature>
<feature type="chain" id="PRO_5045346953" evidence="7">
    <location>
        <begin position="26"/>
        <end position="557"/>
    </location>
</feature>
<feature type="active site" description="Charge relay system" evidence="5">
    <location>
        <position position="220"/>
    </location>
</feature>
<dbReference type="PANTHER" id="PTHR43806:SF67">
    <property type="entry name" value="EGF-LIKE DOMAIN-CONTAINING PROTEIN"/>
    <property type="match status" value="1"/>
</dbReference>
<keyword evidence="7" id="KW-0732">Signal</keyword>
<evidence type="ECO:0000313" key="9">
    <source>
        <dbReference type="EMBL" id="UYQ91817.1"/>
    </source>
</evidence>
<dbReference type="InterPro" id="IPR050131">
    <property type="entry name" value="Peptidase_S8_subtilisin-like"/>
</dbReference>
<dbReference type="PRINTS" id="PR00723">
    <property type="entry name" value="SUBTILISIN"/>
</dbReference>
<dbReference type="InterPro" id="IPR017317">
    <property type="entry name" value="Pept_S8_subtilisin_bacteroid-2"/>
</dbReference>
<dbReference type="NCBIfam" id="TIGR04183">
    <property type="entry name" value="Por_Secre_tail"/>
    <property type="match status" value="1"/>
</dbReference>
<proteinExistence type="inferred from homology"/>
<dbReference type="Proteomes" id="UP001162741">
    <property type="component" value="Chromosome"/>
</dbReference>
<keyword evidence="10" id="KW-1185">Reference proteome</keyword>
<dbReference type="InterPro" id="IPR036852">
    <property type="entry name" value="Peptidase_S8/S53_dom_sf"/>
</dbReference>
<dbReference type="PROSITE" id="PS00138">
    <property type="entry name" value="SUBTILASE_SER"/>
    <property type="match status" value="1"/>
</dbReference>
<dbReference type="Gene3D" id="3.40.50.200">
    <property type="entry name" value="Peptidase S8/S53 domain"/>
    <property type="match status" value="1"/>
</dbReference>
<evidence type="ECO:0000256" key="2">
    <source>
        <dbReference type="ARBA" id="ARBA00022670"/>
    </source>
</evidence>
<dbReference type="SUPFAM" id="SSF52743">
    <property type="entry name" value="Subtilisin-like"/>
    <property type="match status" value="1"/>
</dbReference>
<feature type="active site" description="Charge relay system" evidence="5">
    <location>
        <position position="397"/>
    </location>
</feature>
<keyword evidence="4 5" id="KW-0720">Serine protease</keyword>
<dbReference type="PROSITE" id="PS00136">
    <property type="entry name" value="SUBTILASE_ASP"/>
    <property type="match status" value="1"/>
</dbReference>
<dbReference type="PROSITE" id="PS51892">
    <property type="entry name" value="SUBTILASE"/>
    <property type="match status" value="1"/>
</dbReference>
<dbReference type="InterPro" id="IPR000209">
    <property type="entry name" value="Peptidase_S8/S53_dom"/>
</dbReference>
<dbReference type="CDD" id="cd07493">
    <property type="entry name" value="Peptidases_S8_9"/>
    <property type="match status" value="1"/>
</dbReference>
<dbReference type="RefSeq" id="WP_264280185.1">
    <property type="nucleotide sequence ID" value="NZ_CP107006.1"/>
</dbReference>
<dbReference type="InterPro" id="IPR026444">
    <property type="entry name" value="Secre_tail"/>
</dbReference>
<sequence>MKRNHLLTAIFTLLLLAGTAPRIQAQTFTKHVITFNDKNGSPYTIGNPHAYLSPKAIQRRRRQGIAIQTSDLPVSPRYVDSLKAVPGVDILYTSRWFNQAVIQVANPAALQKVQTFSFVSATSAIAGRVAAPNGEAAVKFNARTASYDYGSATGQISIHEGAYLHDKGFTGDGMLIAVLDAGFPGVNTAAPFKHLSERGRIKGTRDFVSGGNNVYTSSTHGTLCLSTMAARSAQMTGTAPNASYVLLRTEEDGKEQPIEENNWIAGAEYADSIGADVISSSLGYTTFDNPSFNHTYFDLTGDATQITQAADMAAAKGMIVVNSAGNEGNSSWIYITPPADGDSVLAVGAVNAAGQAVSFSGYGPTADGVIKPDVVGVGAGTQLIAPGGQLTAGNGTSYATPIVAGLVTCLWQAFPQRTNMEIINVVKASSSHFQTPEDQIGYGIPNFRMAYDSLYRRSQQDTAFIRGLLKEETLKVTPNPFYSQLYIYYQSASNEDVHLRLVDNNGKTLAQRKVFGTEAAYGYYSWQEATFSGLPAGIYYLQFIQGRKKRTARVLKL</sequence>
<dbReference type="Pfam" id="PF00082">
    <property type="entry name" value="Peptidase_S8"/>
    <property type="match status" value="1"/>
</dbReference>
<keyword evidence="2 5" id="KW-0645">Protease</keyword>